<evidence type="ECO:0000256" key="1">
    <source>
        <dbReference type="SAM" id="SignalP"/>
    </source>
</evidence>
<dbReference type="EMBL" id="BSPC01000009">
    <property type="protein sequence ID" value="GLS18161.1"/>
    <property type="molecule type" value="Genomic_DNA"/>
</dbReference>
<sequence length="315" mass="33795">MKNFGIMFTIAALTLGVTGGARASDSESCRTVRFSDVGWTDITSTTAISSLILKGLGYTPTTTVLTIPLTYASMKNKDIDVYLGDWQPSMVNDRKPYLDDKSIVVTGANLPVGAKYTLAVPQYTYDKGLKDFSDIAKFKDSLQGKIYGIEPGDTGNGLIQGMIDNNKDGLKGFQLVESSEQGMIAQVQGDVARGEDIVFLGWAPHPMNVNFKIQYLTGGDETFGPNFGSAVVYTNERAGWAAECPNAAKLVSNLKFNVDLENTMMNMILTDGKDGPTAAAEYLKANPGVLDTWLNGVTTFDGQPGLPAVKKGLGL</sequence>
<dbReference type="InterPro" id="IPR017783">
    <property type="entry name" value="ABC_choline_sub-bd"/>
</dbReference>
<dbReference type="RefSeq" id="WP_431310644.1">
    <property type="nucleotide sequence ID" value="NZ_BSPC01000009.1"/>
</dbReference>
<dbReference type="InterPro" id="IPR007210">
    <property type="entry name" value="ABC_Gly_betaine_transp_sub-bd"/>
</dbReference>
<comment type="caution">
    <text evidence="3">The sequence shown here is derived from an EMBL/GenBank/DDBJ whole genome shotgun (WGS) entry which is preliminary data.</text>
</comment>
<feature type="domain" description="ABC-type glycine betaine transport system substrate-binding" evidence="2">
    <location>
        <begin position="31"/>
        <end position="284"/>
    </location>
</feature>
<dbReference type="Proteomes" id="UP001156882">
    <property type="component" value="Unassembled WGS sequence"/>
</dbReference>
<evidence type="ECO:0000259" key="2">
    <source>
        <dbReference type="Pfam" id="PF04069"/>
    </source>
</evidence>
<accession>A0ABQ6CCQ5</accession>
<feature type="signal peptide" evidence="1">
    <location>
        <begin position="1"/>
        <end position="23"/>
    </location>
</feature>
<dbReference type="Gene3D" id="3.40.190.100">
    <property type="entry name" value="Glycine betaine-binding periplasmic protein, domain 2"/>
    <property type="match status" value="1"/>
</dbReference>
<proteinExistence type="predicted"/>
<dbReference type="Pfam" id="PF04069">
    <property type="entry name" value="OpuAC"/>
    <property type="match status" value="1"/>
</dbReference>
<evidence type="ECO:0000313" key="4">
    <source>
        <dbReference type="Proteomes" id="UP001156882"/>
    </source>
</evidence>
<name>A0ABQ6CCQ5_9HYPH</name>
<dbReference type="NCBIfam" id="TIGR03414">
    <property type="entry name" value="ABC_choline_bnd"/>
    <property type="match status" value="1"/>
</dbReference>
<keyword evidence="4" id="KW-1185">Reference proteome</keyword>
<reference evidence="4" key="1">
    <citation type="journal article" date="2019" name="Int. J. Syst. Evol. Microbiol.">
        <title>The Global Catalogue of Microorganisms (GCM) 10K type strain sequencing project: providing services to taxonomists for standard genome sequencing and annotation.</title>
        <authorList>
            <consortium name="The Broad Institute Genomics Platform"/>
            <consortium name="The Broad Institute Genome Sequencing Center for Infectious Disease"/>
            <person name="Wu L."/>
            <person name="Ma J."/>
        </authorList>
    </citation>
    <scope>NUCLEOTIDE SEQUENCE [LARGE SCALE GENOMIC DNA]</scope>
    <source>
        <strain evidence="4">NBRC 101365</strain>
    </source>
</reference>
<organism evidence="3 4">
    <name type="scientific">Labrys miyagiensis</name>
    <dbReference type="NCBI Taxonomy" id="346912"/>
    <lineage>
        <taxon>Bacteria</taxon>
        <taxon>Pseudomonadati</taxon>
        <taxon>Pseudomonadota</taxon>
        <taxon>Alphaproteobacteria</taxon>
        <taxon>Hyphomicrobiales</taxon>
        <taxon>Xanthobacteraceae</taxon>
        <taxon>Labrys</taxon>
    </lineage>
</organism>
<keyword evidence="1" id="KW-0732">Signal</keyword>
<dbReference type="SUPFAM" id="SSF53850">
    <property type="entry name" value="Periplasmic binding protein-like II"/>
    <property type="match status" value="1"/>
</dbReference>
<dbReference type="CDD" id="cd13640">
    <property type="entry name" value="PBP2_ChoX"/>
    <property type="match status" value="1"/>
</dbReference>
<evidence type="ECO:0000313" key="3">
    <source>
        <dbReference type="EMBL" id="GLS18161.1"/>
    </source>
</evidence>
<feature type="chain" id="PRO_5045395408" evidence="1">
    <location>
        <begin position="24"/>
        <end position="315"/>
    </location>
</feature>
<gene>
    <name evidence="3" type="ORF">GCM10007874_11770</name>
</gene>
<protein>
    <submittedName>
        <fullName evidence="3">Glycine/betaine ABC transporter substrate-binding protein</fullName>
    </submittedName>
</protein>
<dbReference type="Gene3D" id="3.40.190.10">
    <property type="entry name" value="Periplasmic binding protein-like II"/>
    <property type="match status" value="1"/>
</dbReference>